<comment type="caution">
    <text evidence="2">The sequence shown here is derived from an EMBL/GenBank/DDBJ whole genome shotgun (WGS) entry which is preliminary data.</text>
</comment>
<reference evidence="2 3" key="1">
    <citation type="submission" date="2019-02" db="EMBL/GenBank/DDBJ databases">
        <title>Kribbella capetownensis sp. nov. and Kribbella speibonae sp. nov., isolated from soil.</title>
        <authorList>
            <person name="Curtis S.M."/>
            <person name="Norton I."/>
            <person name="Everest G.J."/>
            <person name="Meyers P.R."/>
        </authorList>
    </citation>
    <scope>NUCLEOTIDE SEQUENCE [LARGE SCALE GENOMIC DNA]</scope>
    <source>
        <strain evidence="2 3">NRRL B-24813</strain>
    </source>
</reference>
<dbReference type="SUPFAM" id="SSF140453">
    <property type="entry name" value="EsxAB dimer-like"/>
    <property type="match status" value="1"/>
</dbReference>
<dbReference type="RefSeq" id="WP_131361671.1">
    <property type="nucleotide sequence ID" value="NZ_SJKB01000009.1"/>
</dbReference>
<name>A0A4R0KD84_9ACTN</name>
<feature type="region of interest" description="Disordered" evidence="1">
    <location>
        <begin position="1"/>
        <end position="30"/>
    </location>
</feature>
<dbReference type="InterPro" id="IPR036689">
    <property type="entry name" value="ESAT-6-like_sf"/>
</dbReference>
<feature type="compositionally biased region" description="Polar residues" evidence="1">
    <location>
        <begin position="1"/>
        <end position="26"/>
    </location>
</feature>
<organism evidence="2 3">
    <name type="scientific">Kribbella pittospori</name>
    <dbReference type="NCBI Taxonomy" id="722689"/>
    <lineage>
        <taxon>Bacteria</taxon>
        <taxon>Bacillati</taxon>
        <taxon>Actinomycetota</taxon>
        <taxon>Actinomycetes</taxon>
        <taxon>Propionibacteriales</taxon>
        <taxon>Kribbellaceae</taxon>
        <taxon>Kribbella</taxon>
    </lineage>
</organism>
<evidence type="ECO:0000256" key="1">
    <source>
        <dbReference type="SAM" id="MobiDB-lite"/>
    </source>
</evidence>
<keyword evidence="3" id="KW-1185">Reference proteome</keyword>
<sequence>MASPSNQLHMVTESAQHAQVTSSGTADSLHGHVTRLSGEVGAVVGTGWHMDQALGFGNAHQSWADGMGKLIAALHKVSADTGAHLNDYMETDMVQAASLNKVQAPMFSGVL</sequence>
<dbReference type="EMBL" id="SJKB01000009">
    <property type="protein sequence ID" value="TCC58281.1"/>
    <property type="molecule type" value="Genomic_DNA"/>
</dbReference>
<evidence type="ECO:0000313" key="2">
    <source>
        <dbReference type="EMBL" id="TCC58281.1"/>
    </source>
</evidence>
<dbReference type="AlphaFoldDB" id="A0A4R0KD84"/>
<gene>
    <name evidence="2" type="ORF">E0H73_28625</name>
</gene>
<proteinExistence type="predicted"/>
<protein>
    <recommendedName>
        <fullName evidence="4">WXG100 family type VII secretion target</fullName>
    </recommendedName>
</protein>
<dbReference type="Proteomes" id="UP000291144">
    <property type="component" value="Unassembled WGS sequence"/>
</dbReference>
<dbReference type="OrthoDB" id="3635093at2"/>
<evidence type="ECO:0008006" key="4">
    <source>
        <dbReference type="Google" id="ProtNLM"/>
    </source>
</evidence>
<accession>A0A4R0KD84</accession>
<evidence type="ECO:0000313" key="3">
    <source>
        <dbReference type="Proteomes" id="UP000291144"/>
    </source>
</evidence>
<dbReference type="Gene3D" id="1.10.287.1060">
    <property type="entry name" value="ESAT-6-like"/>
    <property type="match status" value="1"/>
</dbReference>